<keyword evidence="3" id="KW-0808">Transferase</keyword>
<organism evidence="6 7">
    <name type="scientific">Peribacillus faecalis</name>
    <dbReference type="NCBI Taxonomy" id="2772559"/>
    <lineage>
        <taxon>Bacteria</taxon>
        <taxon>Bacillati</taxon>
        <taxon>Bacillota</taxon>
        <taxon>Bacilli</taxon>
        <taxon>Bacillales</taxon>
        <taxon>Bacillaceae</taxon>
        <taxon>Peribacillus</taxon>
    </lineage>
</organism>
<evidence type="ECO:0000256" key="3">
    <source>
        <dbReference type="ARBA" id="ARBA00022679"/>
    </source>
</evidence>
<keyword evidence="4" id="KW-0812">Transmembrane</keyword>
<feature type="transmembrane region" description="Helical" evidence="4">
    <location>
        <begin position="365"/>
        <end position="385"/>
    </location>
</feature>
<keyword evidence="4" id="KW-0472">Membrane</keyword>
<dbReference type="AlphaFoldDB" id="A0A927CW31"/>
<dbReference type="PANTHER" id="PTHR43630">
    <property type="entry name" value="POLY-BETA-1,6-N-ACETYL-D-GLUCOSAMINE SYNTHASE"/>
    <property type="match status" value="1"/>
</dbReference>
<dbReference type="SUPFAM" id="SSF53448">
    <property type="entry name" value="Nucleotide-diphospho-sugar transferases"/>
    <property type="match status" value="1"/>
</dbReference>
<name>A0A927CW31_9BACI</name>
<evidence type="ECO:0000256" key="2">
    <source>
        <dbReference type="ARBA" id="ARBA00022676"/>
    </source>
</evidence>
<keyword evidence="4" id="KW-1133">Transmembrane helix</keyword>
<dbReference type="InterPro" id="IPR029044">
    <property type="entry name" value="Nucleotide-diphossugar_trans"/>
</dbReference>
<dbReference type="Proteomes" id="UP000602076">
    <property type="component" value="Unassembled WGS sequence"/>
</dbReference>
<dbReference type="CDD" id="cd06423">
    <property type="entry name" value="CESA_like"/>
    <property type="match status" value="1"/>
</dbReference>
<evidence type="ECO:0000313" key="7">
    <source>
        <dbReference type="Proteomes" id="UP000602076"/>
    </source>
</evidence>
<dbReference type="GO" id="GO:0016757">
    <property type="term" value="F:glycosyltransferase activity"/>
    <property type="evidence" value="ECO:0007669"/>
    <property type="project" value="UniProtKB-KW"/>
</dbReference>
<comment type="similarity">
    <text evidence="1">Belongs to the glycosyltransferase 2 family.</text>
</comment>
<accession>A0A927CW31</accession>
<dbReference type="EMBL" id="JACXSI010000022">
    <property type="protein sequence ID" value="MBD3108688.1"/>
    <property type="molecule type" value="Genomic_DNA"/>
</dbReference>
<gene>
    <name evidence="6" type="ORF">IEO70_09945</name>
</gene>
<evidence type="ECO:0000259" key="5">
    <source>
        <dbReference type="Pfam" id="PF00535"/>
    </source>
</evidence>
<feature type="transmembrane region" description="Helical" evidence="4">
    <location>
        <begin position="12"/>
        <end position="36"/>
    </location>
</feature>
<dbReference type="InterPro" id="IPR001173">
    <property type="entry name" value="Glyco_trans_2-like"/>
</dbReference>
<dbReference type="RefSeq" id="WP_190998226.1">
    <property type="nucleotide sequence ID" value="NZ_JACXSI010000022.1"/>
</dbReference>
<evidence type="ECO:0000256" key="4">
    <source>
        <dbReference type="SAM" id="Phobius"/>
    </source>
</evidence>
<keyword evidence="2" id="KW-0328">Glycosyltransferase</keyword>
<protein>
    <submittedName>
        <fullName evidence="6">Glycosyltransferase family 2 protein</fullName>
    </submittedName>
</protein>
<dbReference type="Gene3D" id="3.90.550.10">
    <property type="entry name" value="Spore Coat Polysaccharide Biosynthesis Protein SpsA, Chain A"/>
    <property type="match status" value="1"/>
</dbReference>
<keyword evidence="7" id="KW-1185">Reference proteome</keyword>
<evidence type="ECO:0000313" key="6">
    <source>
        <dbReference type="EMBL" id="MBD3108688.1"/>
    </source>
</evidence>
<dbReference type="Pfam" id="PF00535">
    <property type="entry name" value="Glycos_transf_2"/>
    <property type="match status" value="1"/>
</dbReference>
<feature type="domain" description="Glycosyltransferase 2-like" evidence="5">
    <location>
        <begin position="63"/>
        <end position="266"/>
    </location>
</feature>
<proteinExistence type="inferred from homology"/>
<dbReference type="PANTHER" id="PTHR43630:SF1">
    <property type="entry name" value="POLY-BETA-1,6-N-ACETYL-D-GLUCOSAMINE SYNTHASE"/>
    <property type="match status" value="1"/>
</dbReference>
<feature type="transmembrane region" description="Helical" evidence="4">
    <location>
        <begin position="392"/>
        <end position="414"/>
    </location>
</feature>
<evidence type="ECO:0000256" key="1">
    <source>
        <dbReference type="ARBA" id="ARBA00006739"/>
    </source>
</evidence>
<reference evidence="6" key="1">
    <citation type="submission" date="2020-09" db="EMBL/GenBank/DDBJ databases">
        <title>Bacillus faecalis sp. nov., a moderately halophilic bacterium isolated from cow faeces.</title>
        <authorList>
            <person name="Jiang L."/>
            <person name="Lee J."/>
        </authorList>
    </citation>
    <scope>NUCLEOTIDE SEQUENCE</scope>
    <source>
        <strain evidence="6">AGMB 02131</strain>
    </source>
</reference>
<sequence length="474" mass="54042">MTNTLDAIMIVLGWIIIIYMAFVILAYSTMLIIALIQLRKYRDSDQLKKDDDYIDSMFSKPVSIIVPAYNEEAGIIDSLHSLLSLRYPDTELIVVNDGSTDSTQKKIIDYFKMRPIDKTVRVQIQTKPINQIFQSTVYPHLFLIDKENGGKADALNAGINMSKNPYFCSIDGDSILDGNSLLRVMRPIILSDGNVIAAGGNVRIANGLDIHLGSIFGNSLSKNSLVLMQIVEYVRAFLMGRIALSKYNLILIISGAFSVFSKKHVIEVGGYSTNMIGEDMELVVHLHRYIKDKKLNKRIEFVADPVCWTEAPQSLSDLRKQRRRWHQGLIENLWKHKKMTLNPKYGTIGLISLPYFWIVECLGPIVELIGYLYIIISFFLGNLYFEYSILLILLFILYGSIFSIASTLLEAWSMNVYPKTRELTKVLFISLSEIFWYKPITLLFRCEGILRFILGRNDWGTLKRRGLSKEGVSK</sequence>
<comment type="caution">
    <text evidence="6">The sequence shown here is derived from an EMBL/GenBank/DDBJ whole genome shotgun (WGS) entry which is preliminary data.</text>
</comment>